<keyword evidence="6" id="KW-1185">Reference proteome</keyword>
<feature type="region of interest" description="Disordered" evidence="1">
    <location>
        <begin position="217"/>
        <end position="242"/>
    </location>
</feature>
<evidence type="ECO:0000313" key="5">
    <source>
        <dbReference type="Proteomes" id="UP000549343"/>
    </source>
</evidence>
<evidence type="ECO:0000313" key="4">
    <source>
        <dbReference type="EMBL" id="MBB4774774.1"/>
    </source>
</evidence>
<reference evidence="4 5" key="2">
    <citation type="submission" date="2020-08" db="EMBL/GenBank/DDBJ databases">
        <title>Sequencing the genomes of 1000 actinobacteria strains.</title>
        <authorList>
            <person name="Klenk H.-P."/>
        </authorList>
    </citation>
    <scope>NUCLEOTIDE SEQUENCE [LARGE SCALE GENOMIC DNA]</scope>
    <source>
        <strain evidence="4 5">DSM 44772</strain>
    </source>
</reference>
<dbReference type="EMBL" id="BAAAHD010000025">
    <property type="protein sequence ID" value="GAA0565881.1"/>
    <property type="molecule type" value="Genomic_DNA"/>
</dbReference>
<sequence length="341" mass="37094">MEPAGAEEPAPFSASDPDLQTVPLSALLPADSPRLAGEDEKHTRRLIEIEAELPPILVHRGTMRVIDGMHRLRAAHASGRKEIRVRFFDGDENEAFLHAVRENVTHGLPLSLDDRRGAARRIIAANPNLSDRAIAGWTGLSDKTISALRKRSSAETPQSSKRIGVDGRARPLNSTEGRRRAMEFLTAHPDASLREIAAGAGISVGTAHDVRKQLRRGEDPIRSHPSGARPSGTAPPGPSPASRQVIAVRRPARDIAGFDPGPLLESFLQDPAIRQSESGRGMLRWLHKHVVREADVEQLVDAVPPHRADCLITFAEHCAGVWHSMADRLAAKQHLHDNPGA</sequence>
<feature type="region of interest" description="Disordered" evidence="1">
    <location>
        <begin position="1"/>
        <end position="23"/>
    </location>
</feature>
<gene>
    <name evidence="4" type="ORF">F4557_003192</name>
    <name evidence="3" type="ORF">GCM10009546_30200</name>
</gene>
<accession>A0A7W7ICX0</accession>
<reference evidence="3" key="3">
    <citation type="submission" date="2023-12" db="EMBL/GenBank/DDBJ databases">
        <authorList>
            <person name="Sun Q."/>
            <person name="Inoue M."/>
        </authorList>
    </citation>
    <scope>NUCLEOTIDE SEQUENCE</scope>
    <source>
        <strain evidence="3">JCM 10667</strain>
    </source>
</reference>
<dbReference type="SMART" id="SM00470">
    <property type="entry name" value="ParB"/>
    <property type="match status" value="1"/>
</dbReference>
<dbReference type="EMBL" id="JACHMV010000001">
    <property type="protein sequence ID" value="MBB4774774.1"/>
    <property type="molecule type" value="Genomic_DNA"/>
</dbReference>
<dbReference type="SUPFAM" id="SSF110849">
    <property type="entry name" value="ParB/Sulfiredoxin"/>
    <property type="match status" value="1"/>
</dbReference>
<name>A0A7W7ICX0_9ACTN</name>
<organism evidence="4 5">
    <name type="scientific">Actinomadura livida</name>
    <dbReference type="NCBI Taxonomy" id="79909"/>
    <lineage>
        <taxon>Bacteria</taxon>
        <taxon>Bacillati</taxon>
        <taxon>Actinomycetota</taxon>
        <taxon>Actinomycetes</taxon>
        <taxon>Streptosporangiales</taxon>
        <taxon>Thermomonosporaceae</taxon>
        <taxon>Actinomadura</taxon>
    </lineage>
</organism>
<dbReference type="InterPro" id="IPR036086">
    <property type="entry name" value="ParB/Sulfiredoxin_sf"/>
</dbReference>
<dbReference type="RefSeq" id="WP_229808330.1">
    <property type="nucleotide sequence ID" value="NZ_BMRO01000006.1"/>
</dbReference>
<protein>
    <submittedName>
        <fullName evidence="3">ParB N-terminal domain-containing protein</fullName>
    </submittedName>
    <submittedName>
        <fullName evidence="4">ParB-like chromosome segregation protein Spo0J</fullName>
    </submittedName>
</protein>
<evidence type="ECO:0000313" key="3">
    <source>
        <dbReference type="EMBL" id="GAA0565881.1"/>
    </source>
</evidence>
<comment type="caution">
    <text evidence="4">The sequence shown here is derived from an EMBL/GenBank/DDBJ whole genome shotgun (WGS) entry which is preliminary data.</text>
</comment>
<dbReference type="Gene3D" id="3.90.1530.10">
    <property type="entry name" value="Conserved hypothetical protein from pyrococcus furiosus pfu- 392566-001, ParB domain"/>
    <property type="match status" value="1"/>
</dbReference>
<feature type="region of interest" description="Disordered" evidence="1">
    <location>
        <begin position="148"/>
        <end position="178"/>
    </location>
</feature>
<dbReference type="AlphaFoldDB" id="A0A7W7ICX0"/>
<dbReference type="Proteomes" id="UP000549343">
    <property type="component" value="Unassembled WGS sequence"/>
</dbReference>
<proteinExistence type="predicted"/>
<reference evidence="3 6" key="1">
    <citation type="journal article" date="2019" name="Int. J. Syst. Evol. Microbiol.">
        <title>The Global Catalogue of Microorganisms (GCM) 10K type strain sequencing project: providing services to taxonomists for standard genome sequencing and annotation.</title>
        <authorList>
            <consortium name="The Broad Institute Genomics Platform"/>
            <consortium name="The Broad Institute Genome Sequencing Center for Infectious Disease"/>
            <person name="Wu L."/>
            <person name="Ma J."/>
        </authorList>
    </citation>
    <scope>NUCLEOTIDE SEQUENCE [LARGE SCALE GENOMIC DNA]</scope>
    <source>
        <strain evidence="3 6">JCM 10667</strain>
    </source>
</reference>
<evidence type="ECO:0000313" key="6">
    <source>
        <dbReference type="Proteomes" id="UP001501427"/>
    </source>
</evidence>
<feature type="domain" description="ParB-like N-terminal" evidence="2">
    <location>
        <begin position="20"/>
        <end position="104"/>
    </location>
</feature>
<dbReference type="InterPro" id="IPR003115">
    <property type="entry name" value="ParB_N"/>
</dbReference>
<dbReference type="Proteomes" id="UP001501427">
    <property type="component" value="Unassembled WGS sequence"/>
</dbReference>
<evidence type="ECO:0000259" key="2">
    <source>
        <dbReference type="SMART" id="SM00470"/>
    </source>
</evidence>
<evidence type="ECO:0000256" key="1">
    <source>
        <dbReference type="SAM" id="MobiDB-lite"/>
    </source>
</evidence>